<evidence type="ECO:0000313" key="2">
    <source>
        <dbReference type="EMBL" id="OAQ20532.1"/>
    </source>
</evidence>
<feature type="transmembrane region" description="Helical" evidence="1">
    <location>
        <begin position="219"/>
        <end position="237"/>
    </location>
</feature>
<protein>
    <submittedName>
        <fullName evidence="2">Uncharacterized protein</fullName>
    </submittedName>
</protein>
<organism evidence="2 3">
    <name type="scientific">Thermosulfurimonas dismutans</name>
    <dbReference type="NCBI Taxonomy" id="999894"/>
    <lineage>
        <taxon>Bacteria</taxon>
        <taxon>Pseudomonadati</taxon>
        <taxon>Thermodesulfobacteriota</taxon>
        <taxon>Thermodesulfobacteria</taxon>
        <taxon>Thermodesulfobacteriales</taxon>
        <taxon>Thermodesulfobacteriaceae</taxon>
        <taxon>Thermosulfurimonas</taxon>
    </lineage>
</organism>
<proteinExistence type="predicted"/>
<dbReference type="STRING" id="999894.TDIS_1301"/>
<feature type="transmembrane region" description="Helical" evidence="1">
    <location>
        <begin position="488"/>
        <end position="508"/>
    </location>
</feature>
<reference evidence="2 3" key="1">
    <citation type="submission" date="2016-04" db="EMBL/GenBank/DDBJ databases">
        <title>Genome analysis of Thermosulfurimonas dismutans, the first thermophilic sulfur-disproportionating bacterium of the phylum Thermodesulfobacteria.</title>
        <authorList>
            <person name="Mardanov A.V."/>
            <person name="Beletsky A.V."/>
            <person name="Kadnikov V.V."/>
            <person name="Slobodkin A.I."/>
            <person name="Ravin N.V."/>
        </authorList>
    </citation>
    <scope>NUCLEOTIDE SEQUENCE [LARGE SCALE GENOMIC DNA]</scope>
    <source>
        <strain evidence="2 3">S95</strain>
    </source>
</reference>
<dbReference type="RefSeq" id="WP_068670523.1">
    <property type="nucleotide sequence ID" value="NZ_LWLG01000009.1"/>
</dbReference>
<keyword evidence="3" id="KW-1185">Reference proteome</keyword>
<dbReference type="Proteomes" id="UP000078390">
    <property type="component" value="Unassembled WGS sequence"/>
</dbReference>
<keyword evidence="1" id="KW-1133">Transmembrane helix</keyword>
<dbReference type="OrthoDB" id="5565962at2"/>
<evidence type="ECO:0000313" key="3">
    <source>
        <dbReference type="Proteomes" id="UP000078390"/>
    </source>
</evidence>
<dbReference type="AlphaFoldDB" id="A0A179D4Z2"/>
<evidence type="ECO:0000256" key="1">
    <source>
        <dbReference type="SAM" id="Phobius"/>
    </source>
</evidence>
<gene>
    <name evidence="2" type="ORF">TDIS_1301</name>
</gene>
<sequence>MGGIFLCAFFFFSTRAIGALIPWTGTPYYWTSGSIKASNGATTIFTQSSTSQQAGTLSFSLKDENGDWEASGSLQNDSSGVTFTGYAAAPDLGSPDNAFKSKVSFQFKQEGTFTVLQPGFLDVAFRVNYGGQDSGQTGNYWKETFNLYLYDSQNDLIFSYLGSGSESFITESTGSFMPLKFPLQVGSYSLKVSGSITLEAFGGDEISGNYTVNLGFSPVPLPSAALLLLSGCLGFIGMRLRKKLVAAVAVLLVGILGILPRLWASPVPYFIGSEHYATFKVGYSYKVYSYDSGSTIVGGGDYDTADSNPSSFTHGPPAFLNVSDGEESGYPYTAHLKSDATGLSFNGSVSLDSSYSLRTYNHEDIRLSQEGWFQVEQPSFLSVVYTVKLSGVEDYSSTLNEAIYGFSIELSKHANFDDDGVDLLKKSSTFQVYGVSPEGDYSYIYSKKVLLEPGWLYYLDGSTGFELYAYAGDKISVQGGLFFNVSPVPLPGALWLLGSALFAGGLVARKRWFAH</sequence>
<dbReference type="EMBL" id="LWLG01000009">
    <property type="protein sequence ID" value="OAQ20532.1"/>
    <property type="molecule type" value="Genomic_DNA"/>
</dbReference>
<keyword evidence="1" id="KW-0812">Transmembrane</keyword>
<accession>A0A179D4Z2</accession>
<name>A0A179D4Z2_9BACT</name>
<keyword evidence="1" id="KW-0472">Membrane</keyword>
<comment type="caution">
    <text evidence="2">The sequence shown here is derived from an EMBL/GenBank/DDBJ whole genome shotgun (WGS) entry which is preliminary data.</text>
</comment>
<feature type="transmembrane region" description="Helical" evidence="1">
    <location>
        <begin position="244"/>
        <end position="263"/>
    </location>
</feature>